<protein>
    <submittedName>
        <fullName evidence="2">Phosphotransferase</fullName>
    </submittedName>
</protein>
<dbReference type="AlphaFoldDB" id="A0A937RPM5"/>
<keyword evidence="3" id="KW-1185">Reference proteome</keyword>
<dbReference type="InterPro" id="IPR052961">
    <property type="entry name" value="Oxido-Kinase-like_Enzymes"/>
</dbReference>
<dbReference type="EMBL" id="JAEACQ010000346">
    <property type="protein sequence ID" value="MBL7632695.1"/>
    <property type="molecule type" value="Genomic_DNA"/>
</dbReference>
<dbReference type="PANTHER" id="PTHR23020:SF41">
    <property type="entry name" value="AMINOGLYCOSIDE PHOSPHOTRANSFERASE DOMAIN-CONTAINING PROTEIN"/>
    <property type="match status" value="1"/>
</dbReference>
<feature type="domain" description="CHK kinase-like" evidence="1">
    <location>
        <begin position="129"/>
        <end position="305"/>
    </location>
</feature>
<reference evidence="2" key="1">
    <citation type="submission" date="2020-12" db="EMBL/GenBank/DDBJ databases">
        <title>Genomic characterization of non-nitrogen-fixing Frankia strains.</title>
        <authorList>
            <person name="Carlos-Shanley C."/>
            <person name="Guerra T."/>
            <person name="Hahn D."/>
        </authorList>
    </citation>
    <scope>NUCLEOTIDE SEQUENCE</scope>
    <source>
        <strain evidence="2">CN6</strain>
    </source>
</reference>
<gene>
    <name evidence="2" type="ORF">I7412_37195</name>
</gene>
<dbReference type="RefSeq" id="WP_203004297.1">
    <property type="nucleotide sequence ID" value="NZ_JADWYU010000214.1"/>
</dbReference>
<sequence>MPTPPQTDRPDGLRVAVPRDAEELLSPEWLTAALRTRFPDITVTAVHPGPVVSRLSTNIRFRVEYTGDVPEDFTPYLCAKGYFGEVGWLARRAGEHEVVFYRDLAARAGVRTLRGVYADIDPETHANVIITEDVIAQGGTFLDGIEDYTPDQAAESLEQLAVMHAAMWQDPAIAADDSLASRLDTHLMARGLKEISKNFDSELGAVVPEQARDAQRLVDAYRALATAAKTAAPWTLLHGDTHLGNVFLDGAGRPSFTDWQLAQRGPWYLDVGYHIAATISVADRRRTERDLLRHYLDRLRAGGVDAPAFDQAWLDIRQGMVHGFFLWGITLLVKPATIAARLERLGTAVADHDAFTSVEA</sequence>
<name>A0A937RPM5_9ACTN</name>
<accession>A0A937RPM5</accession>
<dbReference type="Proteomes" id="UP000604475">
    <property type="component" value="Unassembled WGS sequence"/>
</dbReference>
<dbReference type="InterPro" id="IPR011009">
    <property type="entry name" value="Kinase-like_dom_sf"/>
</dbReference>
<proteinExistence type="predicted"/>
<organism evidence="2 3">
    <name type="scientific">Frankia nepalensis</name>
    <dbReference type="NCBI Taxonomy" id="1836974"/>
    <lineage>
        <taxon>Bacteria</taxon>
        <taxon>Bacillati</taxon>
        <taxon>Actinomycetota</taxon>
        <taxon>Actinomycetes</taxon>
        <taxon>Frankiales</taxon>
        <taxon>Frankiaceae</taxon>
        <taxon>Frankia</taxon>
    </lineage>
</organism>
<comment type="caution">
    <text evidence="2">The sequence shown here is derived from an EMBL/GenBank/DDBJ whole genome shotgun (WGS) entry which is preliminary data.</text>
</comment>
<dbReference type="SMART" id="SM00587">
    <property type="entry name" value="CHK"/>
    <property type="match status" value="1"/>
</dbReference>
<evidence type="ECO:0000313" key="2">
    <source>
        <dbReference type="EMBL" id="MBL7632695.1"/>
    </source>
</evidence>
<dbReference type="Gene3D" id="3.90.1200.10">
    <property type="match status" value="1"/>
</dbReference>
<evidence type="ECO:0000313" key="3">
    <source>
        <dbReference type="Proteomes" id="UP000604475"/>
    </source>
</evidence>
<dbReference type="PANTHER" id="PTHR23020">
    <property type="entry name" value="UNCHARACTERIZED NUCLEAR HORMONE RECEPTOR-RELATED"/>
    <property type="match status" value="1"/>
</dbReference>
<dbReference type="InterPro" id="IPR002575">
    <property type="entry name" value="Aminoglycoside_PTrfase"/>
</dbReference>
<dbReference type="Pfam" id="PF01636">
    <property type="entry name" value="APH"/>
    <property type="match status" value="1"/>
</dbReference>
<evidence type="ECO:0000259" key="1">
    <source>
        <dbReference type="SMART" id="SM00587"/>
    </source>
</evidence>
<dbReference type="SUPFAM" id="SSF56112">
    <property type="entry name" value="Protein kinase-like (PK-like)"/>
    <property type="match status" value="1"/>
</dbReference>
<dbReference type="InterPro" id="IPR015897">
    <property type="entry name" value="CHK_kinase-like"/>
</dbReference>